<proteinExistence type="predicted"/>
<keyword evidence="3" id="KW-1185">Reference proteome</keyword>
<feature type="region of interest" description="Disordered" evidence="1">
    <location>
        <begin position="132"/>
        <end position="170"/>
    </location>
</feature>
<dbReference type="HOGENOM" id="CLU_1520250_0_0_1"/>
<evidence type="ECO:0000313" key="3">
    <source>
        <dbReference type="Proteomes" id="UP000006591"/>
    </source>
</evidence>
<reference evidence="2" key="1">
    <citation type="submission" date="2015-04" db="UniProtKB">
        <authorList>
            <consortium name="EnsemblPlants"/>
        </authorList>
    </citation>
    <scope>IDENTIFICATION</scope>
    <source>
        <strain evidence="2">SL10</strain>
    </source>
</reference>
<dbReference type="OMA" id="YCHRQCS"/>
<evidence type="ECO:0000313" key="2">
    <source>
        <dbReference type="EnsemblPlants" id="ONIVA06G19530.1"/>
    </source>
</evidence>
<feature type="compositionally biased region" description="Polar residues" evidence="1">
    <location>
        <begin position="154"/>
        <end position="164"/>
    </location>
</feature>
<name>A0A0E0HRK2_ORYNI</name>
<dbReference type="AlphaFoldDB" id="A0A0E0HRK2"/>
<accession>A0A0E0HRK2</accession>
<dbReference type="Proteomes" id="UP000006591">
    <property type="component" value="Chromosome 6"/>
</dbReference>
<organism evidence="2">
    <name type="scientific">Oryza nivara</name>
    <name type="common">Indian wild rice</name>
    <name type="synonym">Oryza sativa f. spontanea</name>
    <dbReference type="NCBI Taxonomy" id="4536"/>
    <lineage>
        <taxon>Eukaryota</taxon>
        <taxon>Viridiplantae</taxon>
        <taxon>Streptophyta</taxon>
        <taxon>Embryophyta</taxon>
        <taxon>Tracheophyta</taxon>
        <taxon>Spermatophyta</taxon>
        <taxon>Magnoliopsida</taxon>
        <taxon>Liliopsida</taxon>
        <taxon>Poales</taxon>
        <taxon>Poaceae</taxon>
        <taxon>BOP clade</taxon>
        <taxon>Oryzoideae</taxon>
        <taxon>Oryzeae</taxon>
        <taxon>Oryzinae</taxon>
        <taxon>Oryza</taxon>
    </lineage>
</organism>
<evidence type="ECO:0000256" key="1">
    <source>
        <dbReference type="SAM" id="MobiDB-lite"/>
    </source>
</evidence>
<feature type="compositionally biased region" description="Basic and acidic residues" evidence="1">
    <location>
        <begin position="134"/>
        <end position="144"/>
    </location>
</feature>
<dbReference type="Gramene" id="ONIVA06G19530.1">
    <property type="protein sequence ID" value="ONIVA06G19530.1"/>
    <property type="gene ID" value="ONIVA06G19530"/>
</dbReference>
<sequence>MCVAFNSKTVMNRAPEKISMEILAIRQNMVTLAANEEYCHRQCSSGDQVGQGGLVAAYAPTLLVDATQDLVSSSISTRDAAPMEETEVTTSQDSTIFDVRIASVNTVIELAADGAQLDAAHTIIAEAKVQVEAGGKHPSQEVRQRSHQPIDPTPTRQSELQKTMLNEKTD</sequence>
<reference evidence="2" key="2">
    <citation type="submission" date="2018-04" db="EMBL/GenBank/DDBJ databases">
        <title>OnivRS2 (Oryza nivara Reference Sequence Version 2).</title>
        <authorList>
            <person name="Zhang J."/>
            <person name="Kudrna D."/>
            <person name="Lee S."/>
            <person name="Talag J."/>
            <person name="Rajasekar S."/>
            <person name="Welchert J."/>
            <person name="Hsing Y.-I."/>
            <person name="Wing R.A."/>
        </authorList>
    </citation>
    <scope>NUCLEOTIDE SEQUENCE [LARGE SCALE GENOMIC DNA]</scope>
    <source>
        <strain evidence="2">SL10</strain>
    </source>
</reference>
<protein>
    <submittedName>
        <fullName evidence="2">Uncharacterized protein</fullName>
    </submittedName>
</protein>
<dbReference type="EnsemblPlants" id="ONIVA06G19530.1">
    <property type="protein sequence ID" value="ONIVA06G19530.1"/>
    <property type="gene ID" value="ONIVA06G19530"/>
</dbReference>